<dbReference type="InterPro" id="IPR011990">
    <property type="entry name" value="TPR-like_helical_dom_sf"/>
</dbReference>
<sequence length="881" mass="92977">MQTPPLRGRDDSLAAVRDLLRHGGALTFVGSAGIGRTAMLDAASEQATADGMTVLRADGAPAETDVPYAGLHALLRGSPGAASVLKRIEAGDAGLAVPAEVLRVLGEAAPVLCRVDDAHLMDRPTLDVLGFVARRCALDRAGPGIALLAASETPVGLGAERVLAPLDDADARDLLSTTLPGEVRDAVVAAACGHPLAIVEMAAALTPEQRAGTVPPSACPPRGGRLWRALAARVDGLPAATREVLLLPAAEPGLGVDALARATGTGPLAPAEAAGIVVVEDGRVRFRHPLHAPVVYALAPLDARRAAHRLLARVLRRDDDVLRRALHRAAALDAPDAELADDLERAALAARPFARPAELADVLERAGELTADHRVRAGRLAAAAGAAWTAGRTRRAERLLARSRALLPEGDTRAGLVHGNLELRGGFTVAAADELLSAATDLADRDRARAVRAHLRAAEAAYLGGDHRRYLAVAREAGALRRPDDPPSLRLMFDYLDGVAATFRGRHREAAGPLRRVLALTGRSSSPSALVWASVASLLLGEDARAVRLGERALDIARGQGAVAVVPQVMEFIVHARTWMGDHASAEAVAVEGLRLAEETGQPNTAVQHLSSLAMFAAIQGDADAVRARSRAASRLAAAHRVALVEARGALALAQLDLAAGRHARAVSRLRAAAWTAAGQGHLVVQVMATPQFVEAATRTGDEAEARAAVAVFERWAGSTGSPDRLALAARCRALLAAPAAKPELYRYALDLHQRGQADFERARTQLLYGGALRRQRRRGDAREHLHDALETFERLGARPWAEHARAELRASGEPVRSRDAAAAADLSPQQAQIARMAASGATNREIAARLYLSPRTVEHHLGKIFTRLGVRSRVELARLF</sequence>
<keyword evidence="2" id="KW-0067">ATP-binding</keyword>
<dbReference type="InterPro" id="IPR036388">
    <property type="entry name" value="WH-like_DNA-bd_sf"/>
</dbReference>
<dbReference type="InterPro" id="IPR000792">
    <property type="entry name" value="Tscrpt_reg_LuxR_C"/>
</dbReference>
<dbReference type="Gene3D" id="1.10.10.10">
    <property type="entry name" value="Winged helix-like DNA-binding domain superfamily/Winged helix DNA-binding domain"/>
    <property type="match status" value="1"/>
</dbReference>
<protein>
    <submittedName>
        <fullName evidence="5">LuxR C-terminal-related transcriptional regulator</fullName>
    </submittedName>
</protein>
<dbReference type="CDD" id="cd06170">
    <property type="entry name" value="LuxR_C_like"/>
    <property type="match status" value="1"/>
</dbReference>
<evidence type="ECO:0000313" key="6">
    <source>
        <dbReference type="Proteomes" id="UP001595872"/>
    </source>
</evidence>
<dbReference type="Gene3D" id="1.25.40.10">
    <property type="entry name" value="Tetratricopeptide repeat domain"/>
    <property type="match status" value="1"/>
</dbReference>
<feature type="region of interest" description="Disordered" evidence="3">
    <location>
        <begin position="809"/>
        <end position="828"/>
    </location>
</feature>
<keyword evidence="6" id="KW-1185">Reference proteome</keyword>
<dbReference type="PRINTS" id="PR00038">
    <property type="entry name" value="HTHLUXR"/>
</dbReference>
<dbReference type="PROSITE" id="PS50043">
    <property type="entry name" value="HTH_LUXR_2"/>
    <property type="match status" value="1"/>
</dbReference>
<dbReference type="Proteomes" id="UP001595872">
    <property type="component" value="Unassembled WGS sequence"/>
</dbReference>
<dbReference type="EMBL" id="JBHSIT010000010">
    <property type="protein sequence ID" value="MFC4911777.1"/>
    <property type="molecule type" value="Genomic_DNA"/>
</dbReference>
<dbReference type="SMART" id="SM00421">
    <property type="entry name" value="HTH_LUXR"/>
    <property type="match status" value="1"/>
</dbReference>
<evidence type="ECO:0000256" key="3">
    <source>
        <dbReference type="SAM" id="MobiDB-lite"/>
    </source>
</evidence>
<dbReference type="SUPFAM" id="SSF46894">
    <property type="entry name" value="C-terminal effector domain of the bipartite response regulators"/>
    <property type="match status" value="1"/>
</dbReference>
<dbReference type="PANTHER" id="PTHR16305:SF35">
    <property type="entry name" value="TRANSCRIPTIONAL ACTIVATOR DOMAIN"/>
    <property type="match status" value="1"/>
</dbReference>
<keyword evidence="1" id="KW-0547">Nucleotide-binding</keyword>
<evidence type="ECO:0000256" key="1">
    <source>
        <dbReference type="ARBA" id="ARBA00022741"/>
    </source>
</evidence>
<accession>A0ABV9U5L1</accession>
<evidence type="ECO:0000313" key="5">
    <source>
        <dbReference type="EMBL" id="MFC4911777.1"/>
    </source>
</evidence>
<gene>
    <name evidence="5" type="ORF">ACFPCY_31040</name>
</gene>
<feature type="compositionally biased region" description="Basic and acidic residues" evidence="3">
    <location>
        <begin position="809"/>
        <end position="820"/>
    </location>
</feature>
<name>A0ABV9U5L1_9ACTN</name>
<feature type="domain" description="HTH luxR-type" evidence="4">
    <location>
        <begin position="820"/>
        <end position="881"/>
    </location>
</feature>
<dbReference type="InterPro" id="IPR027417">
    <property type="entry name" value="P-loop_NTPase"/>
</dbReference>
<proteinExistence type="predicted"/>
<dbReference type="InterPro" id="IPR016032">
    <property type="entry name" value="Sig_transdc_resp-reg_C-effctor"/>
</dbReference>
<dbReference type="Pfam" id="PF00196">
    <property type="entry name" value="GerE"/>
    <property type="match status" value="1"/>
</dbReference>
<evidence type="ECO:0000256" key="2">
    <source>
        <dbReference type="ARBA" id="ARBA00022840"/>
    </source>
</evidence>
<reference evidence="6" key="1">
    <citation type="journal article" date="2019" name="Int. J. Syst. Evol. Microbiol.">
        <title>The Global Catalogue of Microorganisms (GCM) 10K type strain sequencing project: providing services to taxonomists for standard genome sequencing and annotation.</title>
        <authorList>
            <consortium name="The Broad Institute Genomics Platform"/>
            <consortium name="The Broad Institute Genome Sequencing Center for Infectious Disease"/>
            <person name="Wu L."/>
            <person name="Ma J."/>
        </authorList>
    </citation>
    <scope>NUCLEOTIDE SEQUENCE [LARGE SCALE GENOMIC DNA]</scope>
    <source>
        <strain evidence="6">KLKA75</strain>
    </source>
</reference>
<dbReference type="SUPFAM" id="SSF52540">
    <property type="entry name" value="P-loop containing nucleoside triphosphate hydrolases"/>
    <property type="match status" value="1"/>
</dbReference>
<comment type="caution">
    <text evidence="5">The sequence shown here is derived from an EMBL/GenBank/DDBJ whole genome shotgun (WGS) entry which is preliminary data.</text>
</comment>
<organism evidence="5 6">
    <name type="scientific">Actinomadura gamaensis</name>
    <dbReference type="NCBI Taxonomy" id="1763541"/>
    <lineage>
        <taxon>Bacteria</taxon>
        <taxon>Bacillati</taxon>
        <taxon>Actinomycetota</taxon>
        <taxon>Actinomycetes</taxon>
        <taxon>Streptosporangiales</taxon>
        <taxon>Thermomonosporaceae</taxon>
        <taxon>Actinomadura</taxon>
    </lineage>
</organism>
<evidence type="ECO:0000259" key="4">
    <source>
        <dbReference type="PROSITE" id="PS50043"/>
    </source>
</evidence>
<dbReference type="RefSeq" id="WP_378261030.1">
    <property type="nucleotide sequence ID" value="NZ_JBHSIT010000010.1"/>
</dbReference>
<dbReference type="PANTHER" id="PTHR16305">
    <property type="entry name" value="TESTICULAR SOLUBLE ADENYLYL CYCLASE"/>
    <property type="match status" value="1"/>
</dbReference>